<organism evidence="3 4">
    <name type="scientific">Amylocarpus encephaloides</name>
    <dbReference type="NCBI Taxonomy" id="45428"/>
    <lineage>
        <taxon>Eukaryota</taxon>
        <taxon>Fungi</taxon>
        <taxon>Dikarya</taxon>
        <taxon>Ascomycota</taxon>
        <taxon>Pezizomycotina</taxon>
        <taxon>Leotiomycetes</taxon>
        <taxon>Helotiales</taxon>
        <taxon>Helotiales incertae sedis</taxon>
        <taxon>Amylocarpus</taxon>
    </lineage>
</organism>
<evidence type="ECO:0000256" key="1">
    <source>
        <dbReference type="SAM" id="SignalP"/>
    </source>
</evidence>
<feature type="chain" id="PRO_5040240736" evidence="1">
    <location>
        <begin position="18"/>
        <end position="495"/>
    </location>
</feature>
<evidence type="ECO:0000313" key="3">
    <source>
        <dbReference type="EMBL" id="KAG9239750.1"/>
    </source>
</evidence>
<keyword evidence="4" id="KW-1185">Reference proteome</keyword>
<comment type="caution">
    <text evidence="3">The sequence shown here is derived from an EMBL/GenBank/DDBJ whole genome shotgun (WGS) entry which is preliminary data.</text>
</comment>
<accession>A0A9P7YV28</accession>
<dbReference type="Proteomes" id="UP000824998">
    <property type="component" value="Unassembled WGS sequence"/>
</dbReference>
<feature type="domain" description="Alpha/beta hydrolase fold-3" evidence="2">
    <location>
        <begin position="255"/>
        <end position="467"/>
    </location>
</feature>
<dbReference type="SUPFAM" id="SSF53474">
    <property type="entry name" value="alpha/beta-Hydrolases"/>
    <property type="match status" value="1"/>
</dbReference>
<reference evidence="3" key="1">
    <citation type="journal article" date="2021" name="IMA Fungus">
        <title>Genomic characterization of three marine fungi, including Emericellopsis atlantica sp. nov. with signatures of a generalist lifestyle and marine biomass degradation.</title>
        <authorList>
            <person name="Hagestad O.C."/>
            <person name="Hou L."/>
            <person name="Andersen J.H."/>
            <person name="Hansen E.H."/>
            <person name="Altermark B."/>
            <person name="Li C."/>
            <person name="Kuhnert E."/>
            <person name="Cox R.J."/>
            <person name="Crous P.W."/>
            <person name="Spatafora J.W."/>
            <person name="Lail K."/>
            <person name="Amirebrahimi M."/>
            <person name="Lipzen A."/>
            <person name="Pangilinan J."/>
            <person name="Andreopoulos W."/>
            <person name="Hayes R.D."/>
            <person name="Ng V."/>
            <person name="Grigoriev I.V."/>
            <person name="Jackson S.A."/>
            <person name="Sutton T.D.S."/>
            <person name="Dobson A.D.W."/>
            <person name="Rama T."/>
        </authorList>
    </citation>
    <scope>NUCLEOTIDE SEQUENCE</scope>
    <source>
        <strain evidence="3">TRa018bII</strain>
    </source>
</reference>
<sequence length="495" mass="54846">MLLGLAAIFLNWSIRLPWDWYHSAQLIRLKGGGATDMFNDEREDENAMSFSPTTLNQVAEEGPAEAVASLPRPARRIPARETAINELYIHEILALLSCFLSRPSEGLVSNYNLTIFLLASELRPVSLLMKLIQSRTLHLQRMVNTNPYTSVDGELRDVVERLKVLESRKTAEPPPNPEFVLSDRQSSKLTTEVGAAKYRAMRWAGETGMPPPTIIPEGINFGIPSREAGRDIPSRVIYPESRQTDEERKQVKGTVLHFHGGGWTLGDERSNDLLLKFYANNGDLAVISAGYRHAPEDPFPKGPEDCIDAGEWMIKNSEKEFGAPLRFIGGESAGAHLTLITVFHLLKTNPTFALPGGGLLLHFGAYDLSELSSRLVFPNGAVIPKPVSKAFQDAFLPGMSVEDRKDPSVSPYYEVLVPFKGRLPRALFTCGTEDPLIDDTVVMGTKWLMYGGEAYTKIYTGAPHAFILFPENLLKEAGMALRDTLTFIQGCLEEV</sequence>
<feature type="signal peptide" evidence="1">
    <location>
        <begin position="1"/>
        <end position="17"/>
    </location>
</feature>
<dbReference type="OrthoDB" id="408631at2759"/>
<keyword evidence="1" id="KW-0732">Signal</keyword>
<dbReference type="PANTHER" id="PTHR42032:SF1">
    <property type="entry name" value="YALI0E30679P"/>
    <property type="match status" value="1"/>
</dbReference>
<evidence type="ECO:0000259" key="2">
    <source>
        <dbReference type="Pfam" id="PF07859"/>
    </source>
</evidence>
<dbReference type="AlphaFoldDB" id="A0A9P7YV28"/>
<dbReference type="GO" id="GO:0016787">
    <property type="term" value="F:hydrolase activity"/>
    <property type="evidence" value="ECO:0007669"/>
    <property type="project" value="UniProtKB-KW"/>
</dbReference>
<dbReference type="Pfam" id="PF07859">
    <property type="entry name" value="Abhydrolase_3"/>
    <property type="match status" value="1"/>
</dbReference>
<proteinExistence type="predicted"/>
<keyword evidence="3" id="KW-0378">Hydrolase</keyword>
<gene>
    <name evidence="3" type="ORF">BJ875DRAFT_501184</name>
</gene>
<dbReference type="Gene3D" id="3.40.50.1820">
    <property type="entry name" value="alpha/beta hydrolase"/>
    <property type="match status" value="1"/>
</dbReference>
<dbReference type="InterPro" id="IPR013094">
    <property type="entry name" value="AB_hydrolase_3"/>
</dbReference>
<dbReference type="InterPro" id="IPR029058">
    <property type="entry name" value="AB_hydrolase_fold"/>
</dbReference>
<dbReference type="EMBL" id="MU251356">
    <property type="protein sequence ID" value="KAG9239750.1"/>
    <property type="molecule type" value="Genomic_DNA"/>
</dbReference>
<name>A0A9P7YV28_9HELO</name>
<evidence type="ECO:0000313" key="4">
    <source>
        <dbReference type="Proteomes" id="UP000824998"/>
    </source>
</evidence>
<dbReference type="PANTHER" id="PTHR42032">
    <property type="entry name" value="YALI0E30679P"/>
    <property type="match status" value="1"/>
</dbReference>
<protein>
    <submittedName>
        <fullName evidence="3">AB hydrolase superfamily protein</fullName>
    </submittedName>
</protein>